<dbReference type="CDD" id="cd00570">
    <property type="entry name" value="GST_N_family"/>
    <property type="match status" value="1"/>
</dbReference>
<feature type="region of interest" description="Disordered" evidence="1">
    <location>
        <begin position="1"/>
        <end position="20"/>
    </location>
</feature>
<dbReference type="Gene3D" id="3.40.30.10">
    <property type="entry name" value="Glutaredoxin"/>
    <property type="match status" value="1"/>
</dbReference>
<dbReference type="SUPFAM" id="SSF47616">
    <property type="entry name" value="GST C-terminal domain-like"/>
    <property type="match status" value="1"/>
</dbReference>
<proteinExistence type="predicted"/>
<dbReference type="SFLD" id="SFLDS00019">
    <property type="entry name" value="Glutathione_Transferase_(cytos"/>
    <property type="match status" value="1"/>
</dbReference>
<dbReference type="InterPro" id="IPR004045">
    <property type="entry name" value="Glutathione_S-Trfase_N"/>
</dbReference>
<dbReference type="InterPro" id="IPR036249">
    <property type="entry name" value="Thioredoxin-like_sf"/>
</dbReference>
<accession>A0AAN7YG73</accession>
<protein>
    <recommendedName>
        <fullName evidence="6">Glutathione S-transferase</fullName>
    </recommendedName>
</protein>
<evidence type="ECO:0000259" key="2">
    <source>
        <dbReference type="PROSITE" id="PS50404"/>
    </source>
</evidence>
<dbReference type="InterPro" id="IPR036282">
    <property type="entry name" value="Glutathione-S-Trfase_C_sf"/>
</dbReference>
<dbReference type="AlphaFoldDB" id="A0AAN7YG73"/>
<organism evidence="4 5">
    <name type="scientific">Meristemomyces frigidus</name>
    <dbReference type="NCBI Taxonomy" id="1508187"/>
    <lineage>
        <taxon>Eukaryota</taxon>
        <taxon>Fungi</taxon>
        <taxon>Dikarya</taxon>
        <taxon>Ascomycota</taxon>
        <taxon>Pezizomycotina</taxon>
        <taxon>Dothideomycetes</taxon>
        <taxon>Dothideomycetidae</taxon>
        <taxon>Mycosphaerellales</taxon>
        <taxon>Teratosphaeriaceae</taxon>
        <taxon>Meristemomyces</taxon>
    </lineage>
</organism>
<dbReference type="PROSITE" id="PS50405">
    <property type="entry name" value="GST_CTER"/>
    <property type="match status" value="1"/>
</dbReference>
<dbReference type="Proteomes" id="UP001310890">
    <property type="component" value="Unassembled WGS sequence"/>
</dbReference>
<dbReference type="SUPFAM" id="SSF52833">
    <property type="entry name" value="Thioredoxin-like"/>
    <property type="match status" value="1"/>
</dbReference>
<dbReference type="Pfam" id="PF13417">
    <property type="entry name" value="GST_N_3"/>
    <property type="match status" value="1"/>
</dbReference>
<dbReference type="Gene3D" id="1.20.1050.10">
    <property type="match status" value="1"/>
</dbReference>
<dbReference type="EMBL" id="JAVRRL010000131">
    <property type="protein sequence ID" value="KAK5107243.1"/>
    <property type="molecule type" value="Genomic_DNA"/>
</dbReference>
<evidence type="ECO:0000259" key="3">
    <source>
        <dbReference type="PROSITE" id="PS50405"/>
    </source>
</evidence>
<name>A0AAN7YG73_9PEZI</name>
<evidence type="ECO:0000313" key="5">
    <source>
        <dbReference type="Proteomes" id="UP001310890"/>
    </source>
</evidence>
<evidence type="ECO:0008006" key="6">
    <source>
        <dbReference type="Google" id="ProtNLM"/>
    </source>
</evidence>
<dbReference type="InterPro" id="IPR040079">
    <property type="entry name" value="Glutathione_S-Trfase"/>
</dbReference>
<evidence type="ECO:0000256" key="1">
    <source>
        <dbReference type="SAM" id="MobiDB-lite"/>
    </source>
</evidence>
<dbReference type="PANTHER" id="PTHR43968:SF8">
    <property type="entry name" value="S-TRANSFERASE, PUTATIVE (AFU_ORTHOLOGUE AFUA_2G00590)-RELATED"/>
    <property type="match status" value="1"/>
</dbReference>
<sequence>MTTNGTANGTSATNGHTTHNMQPKITLYTNHLCPYAQRAHITLDELNLQYEEILIDLSTPRPQWYLDINPRGLVPSIKYSVPGVTDQEEILTESAIVAQFLCDSFPSHLLPASKESPTSALTRARIAFFCDTWSSKIAPSQMTIMSAKTAEEKDAKIDDWIKVLEKEMEPLLANAKPFFGGSEQLTFAEVFTAPFVQRWYSLSRDGEMMPASLAEKLDALPYFGAWAKAMLGHKSVTRIFNEEKFLEGMRARVEKMRAAAQAGGK</sequence>
<dbReference type="GO" id="GO:0005737">
    <property type="term" value="C:cytoplasm"/>
    <property type="evidence" value="ECO:0007669"/>
    <property type="project" value="TreeGrafter"/>
</dbReference>
<evidence type="ECO:0000313" key="4">
    <source>
        <dbReference type="EMBL" id="KAK5107243.1"/>
    </source>
</evidence>
<gene>
    <name evidence="4" type="ORF">LTR62_001597</name>
</gene>
<dbReference type="InterPro" id="IPR010987">
    <property type="entry name" value="Glutathione-S-Trfase_C-like"/>
</dbReference>
<comment type="caution">
    <text evidence="4">The sequence shown here is derived from an EMBL/GenBank/DDBJ whole genome shotgun (WGS) entry which is preliminary data.</text>
</comment>
<dbReference type="InterPro" id="IPR050983">
    <property type="entry name" value="GST_Omega/HSP26"/>
</dbReference>
<feature type="domain" description="GST N-terminal" evidence="2">
    <location>
        <begin position="23"/>
        <end position="109"/>
    </location>
</feature>
<feature type="domain" description="GST C-terminal" evidence="3">
    <location>
        <begin position="119"/>
        <end position="259"/>
    </location>
</feature>
<reference evidence="4" key="1">
    <citation type="submission" date="2023-08" db="EMBL/GenBank/DDBJ databases">
        <title>Black Yeasts Isolated from many extreme environments.</title>
        <authorList>
            <person name="Coleine C."/>
            <person name="Stajich J.E."/>
            <person name="Selbmann L."/>
        </authorList>
    </citation>
    <scope>NUCLEOTIDE SEQUENCE</scope>
    <source>
        <strain evidence="4">CCFEE 5401</strain>
    </source>
</reference>
<dbReference type="PANTHER" id="PTHR43968">
    <property type="match status" value="1"/>
</dbReference>
<dbReference type="PROSITE" id="PS50404">
    <property type="entry name" value="GST_NTER"/>
    <property type="match status" value="1"/>
</dbReference>
<dbReference type="SFLD" id="SFLDG00358">
    <property type="entry name" value="Main_(cytGST)"/>
    <property type="match status" value="1"/>
</dbReference>